<gene>
    <name evidence="2" type="ORF">A3H61_03585</name>
</gene>
<organism evidence="2 3">
    <name type="scientific">Candidatus Jacksonbacteria bacterium RIFCSPLOWO2_02_FULL_44_20</name>
    <dbReference type="NCBI Taxonomy" id="1798460"/>
    <lineage>
        <taxon>Bacteria</taxon>
        <taxon>Candidatus Jacksoniibacteriota</taxon>
    </lineage>
</organism>
<keyword evidence="1" id="KW-1133">Transmembrane helix</keyword>
<dbReference type="PANTHER" id="PTHR39650:SF1">
    <property type="entry name" value="CDP-ARCHAEOL SYNTHASE"/>
    <property type="match status" value="1"/>
</dbReference>
<dbReference type="Proteomes" id="UP000178315">
    <property type="component" value="Unassembled WGS sequence"/>
</dbReference>
<keyword evidence="1" id="KW-0812">Transmembrane</keyword>
<feature type="transmembrane region" description="Helical" evidence="1">
    <location>
        <begin position="150"/>
        <end position="169"/>
    </location>
</feature>
<dbReference type="Pfam" id="PF01864">
    <property type="entry name" value="CarS-like"/>
    <property type="match status" value="1"/>
</dbReference>
<feature type="transmembrane region" description="Helical" evidence="1">
    <location>
        <begin position="92"/>
        <end position="112"/>
    </location>
</feature>
<reference evidence="2 3" key="1">
    <citation type="journal article" date="2016" name="Nat. Commun.">
        <title>Thousands of microbial genomes shed light on interconnected biogeochemical processes in an aquifer system.</title>
        <authorList>
            <person name="Anantharaman K."/>
            <person name="Brown C.T."/>
            <person name="Hug L.A."/>
            <person name="Sharon I."/>
            <person name="Castelle C.J."/>
            <person name="Probst A.J."/>
            <person name="Thomas B.C."/>
            <person name="Singh A."/>
            <person name="Wilkins M.J."/>
            <person name="Karaoz U."/>
            <person name="Brodie E.L."/>
            <person name="Williams K.H."/>
            <person name="Hubbard S.S."/>
            <person name="Banfield J.F."/>
        </authorList>
    </citation>
    <scope>NUCLEOTIDE SEQUENCE [LARGE SCALE GENOMIC DNA]</scope>
</reference>
<dbReference type="PANTHER" id="PTHR39650">
    <property type="entry name" value="CDP-ARCHAEOL SYNTHASE"/>
    <property type="match status" value="1"/>
</dbReference>
<dbReference type="AlphaFoldDB" id="A0A1G2A6B2"/>
<sequence length="179" mass="20019">MLFLAQIAWFILPSGSANITAALSARLFPKWRLPVDFGNSWRNVRIFGDHKTWRGLITGIIAGGAVFFLQRSLSSSPFFSALELFDYKKAPWFLGFVMGFGALFGDLAKSFIKRRLAIAPGRPFLVADQIDWILGLYFVLLPFIHLNKSVILLSLVMGGLLHVAVKYIGWRNGLDVKVS</sequence>
<feature type="transmembrane region" description="Helical" evidence="1">
    <location>
        <begin position="124"/>
        <end position="144"/>
    </location>
</feature>
<comment type="caution">
    <text evidence="2">The sequence shown here is derived from an EMBL/GenBank/DDBJ whole genome shotgun (WGS) entry which is preliminary data.</text>
</comment>
<evidence type="ECO:0000313" key="3">
    <source>
        <dbReference type="Proteomes" id="UP000178315"/>
    </source>
</evidence>
<dbReference type="InterPro" id="IPR032690">
    <property type="entry name" value="CarS"/>
</dbReference>
<accession>A0A1G2A6B2</accession>
<evidence type="ECO:0000313" key="2">
    <source>
        <dbReference type="EMBL" id="OGY72374.1"/>
    </source>
</evidence>
<proteinExistence type="predicted"/>
<evidence type="ECO:0000256" key="1">
    <source>
        <dbReference type="SAM" id="Phobius"/>
    </source>
</evidence>
<evidence type="ECO:0008006" key="4">
    <source>
        <dbReference type="Google" id="ProtNLM"/>
    </source>
</evidence>
<name>A0A1G2A6B2_9BACT</name>
<keyword evidence="1" id="KW-0472">Membrane</keyword>
<protein>
    <recommendedName>
        <fullName evidence="4">CDP-2,3-bis-(O-geranylgeranyl)-sn-glycerol synthase</fullName>
    </recommendedName>
</protein>
<dbReference type="EMBL" id="MHJU01000036">
    <property type="protein sequence ID" value="OGY72374.1"/>
    <property type="molecule type" value="Genomic_DNA"/>
</dbReference>